<dbReference type="Pfam" id="PF10722">
    <property type="entry name" value="YbjN"/>
    <property type="match status" value="1"/>
</dbReference>
<dbReference type="OrthoDB" id="3256964at2"/>
<evidence type="ECO:0000313" key="2">
    <source>
        <dbReference type="EMBL" id="ORX06474.1"/>
    </source>
</evidence>
<protein>
    <recommendedName>
        <fullName evidence="4">YbjN domain-containing protein</fullName>
    </recommendedName>
</protein>
<dbReference type="RefSeq" id="WP_051641111.1">
    <property type="nucleotide sequence ID" value="NZ_HG964446.1"/>
</dbReference>
<sequence>MQIEPLSTELIERYLRSRQLRFFRSDDGEEFMLVLSNYQRGKLLVNLRINGLRRDILEISVSPAGYYLASDRPRLMELVNDWNRDTHWPKAFVRETAQPSHVSVAGESAYLLSDGIHLDGLGNFIKSTVEYGADLIEKIEQAISLPSADALEEWMDRTG</sequence>
<dbReference type="STRING" id="47839.BN973_00860"/>
<proteinExistence type="predicted"/>
<evidence type="ECO:0000313" key="3">
    <source>
        <dbReference type="Proteomes" id="UP000193710"/>
    </source>
</evidence>
<organism evidence="1">
    <name type="scientific">Mycobacterium triplex</name>
    <dbReference type="NCBI Taxonomy" id="47839"/>
    <lineage>
        <taxon>Bacteria</taxon>
        <taxon>Bacillati</taxon>
        <taxon>Actinomycetota</taxon>
        <taxon>Actinomycetes</taxon>
        <taxon>Mycobacteriales</taxon>
        <taxon>Mycobacteriaceae</taxon>
        <taxon>Mycobacterium</taxon>
        <taxon>Mycobacterium simiae complex</taxon>
    </lineage>
</organism>
<dbReference type="AlphaFoldDB" id="A0A024JSA6"/>
<keyword evidence="3" id="KW-1185">Reference proteome</keyword>
<evidence type="ECO:0008006" key="4">
    <source>
        <dbReference type="Google" id="ProtNLM"/>
    </source>
</evidence>
<reference evidence="1" key="2">
    <citation type="submission" date="2014-04" db="EMBL/GenBank/DDBJ databases">
        <authorList>
            <person name="Urmite Genomes U."/>
        </authorList>
    </citation>
    <scope>NUCLEOTIDE SEQUENCE</scope>
    <source>
        <strain evidence="1">DSM 44626</strain>
    </source>
</reference>
<name>A0A024JSA6_9MYCO</name>
<dbReference type="Proteomes" id="UP000028880">
    <property type="component" value="Unassembled WGS sequence"/>
</dbReference>
<dbReference type="Proteomes" id="UP000193710">
    <property type="component" value="Unassembled WGS sequence"/>
</dbReference>
<dbReference type="eggNOG" id="ENOG5031QFS">
    <property type="taxonomic scope" value="Bacteria"/>
</dbReference>
<dbReference type="HOGENOM" id="CLU_118543_0_0_11"/>
<gene>
    <name evidence="2" type="ORF">AWC29_09590</name>
    <name evidence="1" type="ORF">BN973_00860</name>
</gene>
<reference evidence="2 3" key="3">
    <citation type="submission" date="2016-01" db="EMBL/GenBank/DDBJ databases">
        <title>The new phylogeny of the genus Mycobacterium.</title>
        <authorList>
            <person name="Tarcisio F."/>
            <person name="Conor M."/>
            <person name="Antonella G."/>
            <person name="Elisabetta G."/>
            <person name="Giulia F.S."/>
            <person name="Sara T."/>
            <person name="Anna F."/>
            <person name="Clotilde B."/>
            <person name="Roberto B."/>
            <person name="Veronica D.S."/>
            <person name="Fabio R."/>
            <person name="Monica P."/>
            <person name="Olivier J."/>
            <person name="Enrico T."/>
            <person name="Nicola S."/>
        </authorList>
    </citation>
    <scope>NUCLEOTIDE SEQUENCE [LARGE SCALE GENOMIC DNA]</scope>
    <source>
        <strain evidence="2 3">DSM 44626</strain>
    </source>
</reference>
<accession>A0A024JSA6</accession>
<dbReference type="EMBL" id="HG964446">
    <property type="protein sequence ID" value="CDO86516.1"/>
    <property type="molecule type" value="Genomic_DNA"/>
</dbReference>
<dbReference type="EMBL" id="LQPY01000011">
    <property type="protein sequence ID" value="ORX06474.1"/>
    <property type="molecule type" value="Genomic_DNA"/>
</dbReference>
<reference evidence="1" key="1">
    <citation type="journal article" date="2014" name="Genome Announc.">
        <title>Draft Genome Sequence of Mycobacterium triplex DSM 44626.</title>
        <authorList>
            <person name="Sassi M."/>
            <person name="Croce O."/>
            <person name="Robert C."/>
            <person name="Raoult D."/>
            <person name="Drancourt M."/>
        </authorList>
    </citation>
    <scope>NUCLEOTIDE SEQUENCE [LARGE SCALE GENOMIC DNA]</scope>
    <source>
        <strain evidence="1">DSM 44626</strain>
    </source>
</reference>
<dbReference type="InterPro" id="IPR019660">
    <property type="entry name" value="Put_sensory_transdc_reg_YbjN"/>
</dbReference>
<evidence type="ECO:0000313" key="1">
    <source>
        <dbReference type="EMBL" id="CDO86516.1"/>
    </source>
</evidence>